<evidence type="ECO:0000313" key="12">
    <source>
        <dbReference type="EMBL" id="GBN49858.1"/>
    </source>
</evidence>
<keyword evidence="2" id="KW-0479">Metal-binding</keyword>
<evidence type="ECO:0000256" key="5">
    <source>
        <dbReference type="ARBA" id="ARBA00022833"/>
    </source>
</evidence>
<dbReference type="InterPro" id="IPR036236">
    <property type="entry name" value="Znf_C2H2_sf"/>
</dbReference>
<sequence>MYKKISPWTVGPHTVEKTFSCDSCEKRLSEKYHLTRHLQIHRGERPFACDECEKRFAKKYQQTKHSRMKSLINDQYVERPLRTEVFATVTTRQFIITIHSDRIL</sequence>
<dbReference type="Gene3D" id="3.30.160.60">
    <property type="entry name" value="Classic Zinc Finger"/>
    <property type="match status" value="2"/>
</dbReference>
<keyword evidence="7" id="KW-0238">DNA-binding</keyword>
<gene>
    <name evidence="12" type="ORF">AVEN_174934_1</name>
</gene>
<dbReference type="PROSITE" id="PS00028">
    <property type="entry name" value="ZINC_FINGER_C2H2_1"/>
    <property type="match status" value="1"/>
</dbReference>
<dbReference type="EMBL" id="BGPR01132786">
    <property type="protein sequence ID" value="GBN49858.1"/>
    <property type="molecule type" value="Genomic_DNA"/>
</dbReference>
<feature type="domain" description="C2H2-type" evidence="11">
    <location>
        <begin position="47"/>
        <end position="80"/>
    </location>
</feature>
<feature type="domain" description="C2H2-type" evidence="11">
    <location>
        <begin position="19"/>
        <end position="46"/>
    </location>
</feature>
<dbReference type="OrthoDB" id="8113227at2759"/>
<dbReference type="FunFam" id="3.30.160.60:FF:000110">
    <property type="entry name" value="Zinc finger protein-like"/>
    <property type="match status" value="1"/>
</dbReference>
<dbReference type="InterPro" id="IPR013087">
    <property type="entry name" value="Znf_C2H2_type"/>
</dbReference>
<dbReference type="GO" id="GO:0008270">
    <property type="term" value="F:zinc ion binding"/>
    <property type="evidence" value="ECO:0007669"/>
    <property type="project" value="UniProtKB-KW"/>
</dbReference>
<accession>A0A4Y2PCY0</accession>
<dbReference type="GO" id="GO:0005634">
    <property type="term" value="C:nucleus"/>
    <property type="evidence" value="ECO:0007669"/>
    <property type="project" value="UniProtKB-SubCell"/>
</dbReference>
<dbReference type="FunFam" id="3.30.160.60:FF:000322">
    <property type="entry name" value="GDNF-inducible zinc finger protein 1"/>
    <property type="match status" value="1"/>
</dbReference>
<organism evidence="12 13">
    <name type="scientific">Araneus ventricosus</name>
    <name type="common">Orbweaver spider</name>
    <name type="synonym">Epeira ventricosa</name>
    <dbReference type="NCBI Taxonomy" id="182803"/>
    <lineage>
        <taxon>Eukaryota</taxon>
        <taxon>Metazoa</taxon>
        <taxon>Ecdysozoa</taxon>
        <taxon>Arthropoda</taxon>
        <taxon>Chelicerata</taxon>
        <taxon>Arachnida</taxon>
        <taxon>Araneae</taxon>
        <taxon>Araneomorphae</taxon>
        <taxon>Entelegynae</taxon>
        <taxon>Araneoidea</taxon>
        <taxon>Araneidae</taxon>
        <taxon>Araneus</taxon>
    </lineage>
</organism>
<reference evidence="12 13" key="1">
    <citation type="journal article" date="2019" name="Sci. Rep.">
        <title>Orb-weaving spider Araneus ventricosus genome elucidates the spidroin gene catalogue.</title>
        <authorList>
            <person name="Kono N."/>
            <person name="Nakamura H."/>
            <person name="Ohtoshi R."/>
            <person name="Moran D.A.P."/>
            <person name="Shinohara A."/>
            <person name="Yoshida Y."/>
            <person name="Fujiwara M."/>
            <person name="Mori M."/>
            <person name="Tomita M."/>
            <person name="Arakawa K."/>
        </authorList>
    </citation>
    <scope>NUCLEOTIDE SEQUENCE [LARGE SCALE GENOMIC DNA]</scope>
</reference>
<comment type="caution">
    <text evidence="12">The sequence shown here is derived from an EMBL/GenBank/DDBJ whole genome shotgun (WGS) entry which is preliminary data.</text>
</comment>
<dbReference type="GO" id="GO:0000981">
    <property type="term" value="F:DNA-binding transcription factor activity, RNA polymerase II-specific"/>
    <property type="evidence" value="ECO:0007669"/>
    <property type="project" value="TreeGrafter"/>
</dbReference>
<dbReference type="SMART" id="SM00355">
    <property type="entry name" value="ZnF_C2H2"/>
    <property type="match status" value="2"/>
</dbReference>
<evidence type="ECO:0000256" key="9">
    <source>
        <dbReference type="ARBA" id="ARBA00023242"/>
    </source>
</evidence>
<evidence type="ECO:0000256" key="8">
    <source>
        <dbReference type="ARBA" id="ARBA00023163"/>
    </source>
</evidence>
<comment type="subcellular location">
    <subcellularLocation>
        <location evidence="1">Nucleus</location>
    </subcellularLocation>
</comment>
<dbReference type="SUPFAM" id="SSF57667">
    <property type="entry name" value="beta-beta-alpha zinc fingers"/>
    <property type="match status" value="1"/>
</dbReference>
<proteinExistence type="predicted"/>
<dbReference type="AlphaFoldDB" id="A0A4Y2PCY0"/>
<keyword evidence="3" id="KW-0677">Repeat</keyword>
<dbReference type="PANTHER" id="PTHR24394:SF44">
    <property type="entry name" value="ZINC FINGER PROTEIN 271-LIKE"/>
    <property type="match status" value="1"/>
</dbReference>
<dbReference type="Pfam" id="PF00096">
    <property type="entry name" value="zf-C2H2"/>
    <property type="match status" value="2"/>
</dbReference>
<keyword evidence="8" id="KW-0804">Transcription</keyword>
<keyword evidence="4 10" id="KW-0863">Zinc-finger</keyword>
<evidence type="ECO:0000256" key="7">
    <source>
        <dbReference type="ARBA" id="ARBA00023125"/>
    </source>
</evidence>
<dbReference type="GO" id="GO:0003677">
    <property type="term" value="F:DNA binding"/>
    <property type="evidence" value="ECO:0007669"/>
    <property type="project" value="UniProtKB-KW"/>
</dbReference>
<keyword evidence="13" id="KW-1185">Reference proteome</keyword>
<evidence type="ECO:0000256" key="1">
    <source>
        <dbReference type="ARBA" id="ARBA00004123"/>
    </source>
</evidence>
<evidence type="ECO:0000256" key="3">
    <source>
        <dbReference type="ARBA" id="ARBA00022737"/>
    </source>
</evidence>
<name>A0A4Y2PCY0_ARAVE</name>
<evidence type="ECO:0000256" key="2">
    <source>
        <dbReference type="ARBA" id="ARBA00022723"/>
    </source>
</evidence>
<keyword evidence="5" id="KW-0862">Zinc</keyword>
<evidence type="ECO:0000259" key="11">
    <source>
        <dbReference type="PROSITE" id="PS50157"/>
    </source>
</evidence>
<dbReference type="Proteomes" id="UP000499080">
    <property type="component" value="Unassembled WGS sequence"/>
</dbReference>
<protein>
    <recommendedName>
        <fullName evidence="11">C2H2-type domain-containing protein</fullName>
    </recommendedName>
</protein>
<evidence type="ECO:0000313" key="13">
    <source>
        <dbReference type="Proteomes" id="UP000499080"/>
    </source>
</evidence>
<evidence type="ECO:0000256" key="6">
    <source>
        <dbReference type="ARBA" id="ARBA00023015"/>
    </source>
</evidence>
<keyword evidence="6" id="KW-0805">Transcription regulation</keyword>
<dbReference type="PROSITE" id="PS50157">
    <property type="entry name" value="ZINC_FINGER_C2H2_2"/>
    <property type="match status" value="2"/>
</dbReference>
<evidence type="ECO:0000256" key="10">
    <source>
        <dbReference type="PROSITE-ProRule" id="PRU00042"/>
    </source>
</evidence>
<evidence type="ECO:0000256" key="4">
    <source>
        <dbReference type="ARBA" id="ARBA00022771"/>
    </source>
</evidence>
<dbReference type="PANTHER" id="PTHR24394">
    <property type="entry name" value="ZINC FINGER PROTEIN"/>
    <property type="match status" value="1"/>
</dbReference>
<keyword evidence="9" id="KW-0539">Nucleus</keyword>